<evidence type="ECO:0000313" key="5">
    <source>
        <dbReference type="EMBL" id="SGY94201.1"/>
    </source>
</evidence>
<comment type="caution">
    <text evidence="5">The sequence shown here is derived from an EMBL/GenBank/DDBJ whole genome shotgun (WGS) entry which is preliminary data.</text>
</comment>
<evidence type="ECO:0000256" key="1">
    <source>
        <dbReference type="ARBA" id="ARBA00010164"/>
    </source>
</evidence>
<evidence type="ECO:0000259" key="4">
    <source>
        <dbReference type="PROSITE" id="PS50222"/>
    </source>
</evidence>
<dbReference type="InterPro" id="IPR052028">
    <property type="entry name" value="HipA_Ser/Thr_kinase"/>
</dbReference>
<dbReference type="PANTHER" id="PTHR37419">
    <property type="entry name" value="SERINE/THREONINE-PROTEIN KINASE TOXIN HIPA"/>
    <property type="match status" value="1"/>
</dbReference>
<dbReference type="InterPro" id="IPR017508">
    <property type="entry name" value="HipA_N1"/>
</dbReference>
<organism evidence="5 6">
    <name type="scientific">Moritella viscosa</name>
    <dbReference type="NCBI Taxonomy" id="80854"/>
    <lineage>
        <taxon>Bacteria</taxon>
        <taxon>Pseudomonadati</taxon>
        <taxon>Pseudomonadota</taxon>
        <taxon>Gammaproteobacteria</taxon>
        <taxon>Alteromonadales</taxon>
        <taxon>Moritellaceae</taxon>
        <taxon>Moritella</taxon>
    </lineage>
</organism>
<dbReference type="Pfam" id="PF07804">
    <property type="entry name" value="HipA_C"/>
    <property type="match status" value="1"/>
</dbReference>
<protein>
    <submittedName>
        <fullName evidence="5">Y4dM protein-Rhizobium sp. plasmid pNGR234a gb AAB91642.1 Y4dM</fullName>
    </submittedName>
</protein>
<accession>A0ABY1HEG4</accession>
<dbReference type="Pfam" id="PF13657">
    <property type="entry name" value="Couple_hipA"/>
    <property type="match status" value="1"/>
</dbReference>
<sequence>MSKQIEQVEGLNISLHGVNIAVIAHYAGGKNILSFNPEFVATPESERPVFSLRQIIDPNYLFKLQIRTEKIPPVLSNLLPEGILRDLTAKSLNCHPNNEFSILAYLGLNLPGAIIATPIKVGELPDWALDHRLSIEPLQIEVRHADTKFSLAGVQMKFSSSHLDGRYHIDQELTGDMWIIKTPSTVHKGVPVNEYTCMRLAESVGVRVPAIRLIKLDELDGLPNIRLPDEEFAYGIRRFDRSAEGRIHSEDFAQIFGLYPSDKYQKVNCELLASVLYKTSHERLRDIQEMARRLLINILLGNGDAHLKNWTMIYPDGRTPRLSPLYDVVFTMSYITDDKLALNMSGSKQWYEMTLAHFERWAKDTKLPWSAIKPHLLETIKLARATWPEMLDNLPMQDEHKDALREHWLNLQPDFRIYKNEKPR</sequence>
<keyword evidence="2" id="KW-0808">Transferase</keyword>
<dbReference type="PROSITE" id="PS50222">
    <property type="entry name" value="EF_HAND_2"/>
    <property type="match status" value="1"/>
</dbReference>
<keyword evidence="6" id="KW-1185">Reference proteome</keyword>
<keyword evidence="3" id="KW-0418">Kinase</keyword>
<dbReference type="NCBIfam" id="TIGR03071">
    <property type="entry name" value="couple_hipA"/>
    <property type="match status" value="1"/>
</dbReference>
<dbReference type="EMBL" id="FPLJ01000060">
    <property type="protein sequence ID" value="SGY94201.1"/>
    <property type="molecule type" value="Genomic_DNA"/>
</dbReference>
<evidence type="ECO:0000313" key="6">
    <source>
        <dbReference type="Proteomes" id="UP000182660"/>
    </source>
</evidence>
<evidence type="ECO:0000256" key="3">
    <source>
        <dbReference type="ARBA" id="ARBA00022777"/>
    </source>
</evidence>
<dbReference type="Gene3D" id="1.10.1070.20">
    <property type="match status" value="1"/>
</dbReference>
<proteinExistence type="inferred from homology"/>
<dbReference type="InterPro" id="IPR012893">
    <property type="entry name" value="HipA-like_C"/>
</dbReference>
<dbReference type="Proteomes" id="UP000182660">
    <property type="component" value="Unassembled WGS sequence"/>
</dbReference>
<evidence type="ECO:0000256" key="2">
    <source>
        <dbReference type="ARBA" id="ARBA00022679"/>
    </source>
</evidence>
<name>A0ABY1HEG4_9GAMM</name>
<reference evidence="5 6" key="1">
    <citation type="submission" date="2016-11" db="EMBL/GenBank/DDBJ databases">
        <authorList>
            <person name="Klemetsen T."/>
        </authorList>
    </citation>
    <scope>NUCLEOTIDE SEQUENCE [LARGE SCALE GENOMIC DNA]</scope>
    <source>
        <strain evidence="5">MT 2528</strain>
    </source>
</reference>
<dbReference type="GeneID" id="61296578"/>
<dbReference type="PANTHER" id="PTHR37419:SF1">
    <property type="entry name" value="SERINE_THREONINE-PROTEIN KINASE TOXIN HIPA"/>
    <property type="match status" value="1"/>
</dbReference>
<dbReference type="RefSeq" id="WP_075472584.1">
    <property type="nucleotide sequence ID" value="NZ_CAWQZC010000153.1"/>
</dbReference>
<gene>
    <name evidence="5" type="ORF">MT2528_2744</name>
</gene>
<comment type="similarity">
    <text evidence="1">Belongs to the HipA Ser/Thr kinase family.</text>
</comment>
<feature type="domain" description="EF-hand" evidence="4">
    <location>
        <begin position="227"/>
        <end position="262"/>
    </location>
</feature>
<dbReference type="InterPro" id="IPR002048">
    <property type="entry name" value="EF_hand_dom"/>
</dbReference>